<organism evidence="1 2">
    <name type="scientific">Sphaerobolus stellatus (strain SS14)</name>
    <dbReference type="NCBI Taxonomy" id="990650"/>
    <lineage>
        <taxon>Eukaryota</taxon>
        <taxon>Fungi</taxon>
        <taxon>Dikarya</taxon>
        <taxon>Basidiomycota</taxon>
        <taxon>Agaricomycotina</taxon>
        <taxon>Agaricomycetes</taxon>
        <taxon>Phallomycetidae</taxon>
        <taxon>Geastrales</taxon>
        <taxon>Sphaerobolaceae</taxon>
        <taxon>Sphaerobolus</taxon>
    </lineage>
</organism>
<protein>
    <submittedName>
        <fullName evidence="1">Uncharacterized protein</fullName>
    </submittedName>
</protein>
<dbReference type="EMBL" id="KN837100">
    <property type="protein sequence ID" value="KIJ47812.1"/>
    <property type="molecule type" value="Genomic_DNA"/>
</dbReference>
<reference evidence="1 2" key="1">
    <citation type="submission" date="2014-06" db="EMBL/GenBank/DDBJ databases">
        <title>Evolutionary Origins and Diversification of the Mycorrhizal Mutualists.</title>
        <authorList>
            <consortium name="DOE Joint Genome Institute"/>
            <consortium name="Mycorrhizal Genomics Consortium"/>
            <person name="Kohler A."/>
            <person name="Kuo A."/>
            <person name="Nagy L.G."/>
            <person name="Floudas D."/>
            <person name="Copeland A."/>
            <person name="Barry K.W."/>
            <person name="Cichocki N."/>
            <person name="Veneault-Fourrey C."/>
            <person name="LaButti K."/>
            <person name="Lindquist E.A."/>
            <person name="Lipzen A."/>
            <person name="Lundell T."/>
            <person name="Morin E."/>
            <person name="Murat C."/>
            <person name="Riley R."/>
            <person name="Ohm R."/>
            <person name="Sun H."/>
            <person name="Tunlid A."/>
            <person name="Henrissat B."/>
            <person name="Grigoriev I.V."/>
            <person name="Hibbett D.S."/>
            <person name="Martin F."/>
        </authorList>
    </citation>
    <scope>NUCLEOTIDE SEQUENCE [LARGE SCALE GENOMIC DNA]</scope>
    <source>
        <strain evidence="1 2">SS14</strain>
    </source>
</reference>
<sequence length="215" mass="23967">MHHIRNVSKHDSVAGLRRLLAISQIVQLLENADDSKPEEQAKSNLNSLAMVSRAADEESIHRIYSQITDEESSSLRGEGNWGSLITKGVDNHCRNSERKESISSSRRNHSNLQRLLTSDKCSTSYQCASNLSFRPHQLESLRTIPPTQSTGGTGKDSFSKQKKKIRIKFPLGDLPDDLVQKKASLDFSPQIQPAGGNAEVEHYLIEAFTKVKNDI</sequence>
<dbReference type="AlphaFoldDB" id="A0A0C9VVT3"/>
<name>A0A0C9VVT3_SPHS4</name>
<gene>
    <name evidence="1" type="ORF">M422DRAFT_248380</name>
</gene>
<keyword evidence="2" id="KW-1185">Reference proteome</keyword>
<accession>A0A0C9VVT3</accession>
<proteinExistence type="predicted"/>
<evidence type="ECO:0000313" key="1">
    <source>
        <dbReference type="EMBL" id="KIJ47812.1"/>
    </source>
</evidence>
<dbReference type="HOGENOM" id="CLU_111689_0_0_1"/>
<evidence type="ECO:0000313" key="2">
    <source>
        <dbReference type="Proteomes" id="UP000054279"/>
    </source>
</evidence>
<dbReference type="Proteomes" id="UP000054279">
    <property type="component" value="Unassembled WGS sequence"/>
</dbReference>